<comment type="pathway">
    <text evidence="1">Secondary metabolite biosynthesis; flavonoid biosynthesis.</text>
</comment>
<dbReference type="InterPro" id="IPR050425">
    <property type="entry name" value="NAD(P)_dehydrat-like"/>
</dbReference>
<keyword evidence="4" id="KW-0284">Flavonoid biosynthesis</keyword>
<dbReference type="PANTHER" id="PTHR10366:SF288">
    <property type="entry name" value="ANTHOCYANIDIN REDUCTASE"/>
    <property type="match status" value="1"/>
</dbReference>
<proteinExistence type="inferred from homology"/>
<dbReference type="PANTHER" id="PTHR10366">
    <property type="entry name" value="NAD DEPENDENT EPIMERASE/DEHYDRATASE"/>
    <property type="match status" value="1"/>
</dbReference>
<accession>A0AAQ3U8D7</accession>
<dbReference type="CDD" id="cd08958">
    <property type="entry name" value="FR_SDR_e"/>
    <property type="match status" value="1"/>
</dbReference>
<keyword evidence="8" id="KW-1185">Reference proteome</keyword>
<sequence length="347" mass="37190">MFGSQADPAMSAAKRKTACVTGGSGYIGSALIKLLLEDGYAVKTTVRNPDDTAKNSHLKELQAIGPLQVLRANLDEEGSFDEAVAGCDYAFLVAAPMNIRSKDPEKELVEAAVKGTLNVMRSCVRAGTVKRVVLTSSAAAVATRPLEGDGHVLDEDSWSDVDYLKATRPPFWGYPVSKVLLEKEASRFAQEHGLSLVTLCPVAVVGEAPAGKADSSVPAILSFLSGDQAAFAVLKTIEMGTGCVALVHIDDLCRAEIFLAEEAAAAGRYNCASLNTTIVEIARFLAHKYPQYNVNTDNLPGDVLKKPRVCLSSAKLVREGFEFEYKTLDEIYDNVIEYGKALGILPN</sequence>
<keyword evidence="3" id="KW-0560">Oxidoreductase</keyword>
<dbReference type="InterPro" id="IPR001509">
    <property type="entry name" value="Epimerase_deHydtase"/>
</dbReference>
<evidence type="ECO:0000256" key="5">
    <source>
        <dbReference type="ARBA" id="ARBA00023445"/>
    </source>
</evidence>
<dbReference type="GO" id="GO:0016616">
    <property type="term" value="F:oxidoreductase activity, acting on the CH-OH group of donors, NAD or NADP as acceptor"/>
    <property type="evidence" value="ECO:0007669"/>
    <property type="project" value="TreeGrafter"/>
</dbReference>
<dbReference type="EMBL" id="CP144751">
    <property type="protein sequence ID" value="WVZ87271.1"/>
    <property type="molecule type" value="Genomic_DNA"/>
</dbReference>
<dbReference type="Pfam" id="PF01370">
    <property type="entry name" value="Epimerase"/>
    <property type="match status" value="1"/>
</dbReference>
<dbReference type="Gene3D" id="3.40.50.720">
    <property type="entry name" value="NAD(P)-binding Rossmann-like Domain"/>
    <property type="match status" value="1"/>
</dbReference>
<feature type="domain" description="NAD-dependent epimerase/dehydratase" evidence="6">
    <location>
        <begin position="19"/>
        <end position="271"/>
    </location>
</feature>
<protein>
    <recommendedName>
        <fullName evidence="6">NAD-dependent epimerase/dehydratase domain-containing protein</fullName>
    </recommendedName>
</protein>
<dbReference type="Proteomes" id="UP001341281">
    <property type="component" value="Chromosome 07"/>
</dbReference>
<evidence type="ECO:0000256" key="4">
    <source>
        <dbReference type="ARBA" id="ARBA00023241"/>
    </source>
</evidence>
<organism evidence="7 8">
    <name type="scientific">Paspalum notatum var. saurae</name>
    <dbReference type="NCBI Taxonomy" id="547442"/>
    <lineage>
        <taxon>Eukaryota</taxon>
        <taxon>Viridiplantae</taxon>
        <taxon>Streptophyta</taxon>
        <taxon>Embryophyta</taxon>
        <taxon>Tracheophyta</taxon>
        <taxon>Spermatophyta</taxon>
        <taxon>Magnoliopsida</taxon>
        <taxon>Liliopsida</taxon>
        <taxon>Poales</taxon>
        <taxon>Poaceae</taxon>
        <taxon>PACMAD clade</taxon>
        <taxon>Panicoideae</taxon>
        <taxon>Andropogonodae</taxon>
        <taxon>Paspaleae</taxon>
        <taxon>Paspalinae</taxon>
        <taxon>Paspalum</taxon>
    </lineage>
</organism>
<evidence type="ECO:0000259" key="6">
    <source>
        <dbReference type="Pfam" id="PF01370"/>
    </source>
</evidence>
<name>A0AAQ3U8D7_PASNO</name>
<evidence type="ECO:0000256" key="1">
    <source>
        <dbReference type="ARBA" id="ARBA00004966"/>
    </source>
</evidence>
<keyword evidence="2" id="KW-0521">NADP</keyword>
<evidence type="ECO:0000256" key="2">
    <source>
        <dbReference type="ARBA" id="ARBA00022857"/>
    </source>
</evidence>
<dbReference type="GO" id="GO:0009813">
    <property type="term" value="P:flavonoid biosynthetic process"/>
    <property type="evidence" value="ECO:0007669"/>
    <property type="project" value="UniProtKB-KW"/>
</dbReference>
<evidence type="ECO:0000313" key="7">
    <source>
        <dbReference type="EMBL" id="WVZ87271.1"/>
    </source>
</evidence>
<comment type="similarity">
    <text evidence="5">Belongs to the NAD(P)-dependent epimerase/dehydratase family. Dihydroflavonol-4-reductase subfamily.</text>
</comment>
<dbReference type="InterPro" id="IPR036291">
    <property type="entry name" value="NAD(P)-bd_dom_sf"/>
</dbReference>
<reference evidence="7 8" key="1">
    <citation type="submission" date="2024-02" db="EMBL/GenBank/DDBJ databases">
        <title>High-quality chromosome-scale genome assembly of Pensacola bahiagrass (Paspalum notatum Flugge var. saurae).</title>
        <authorList>
            <person name="Vega J.M."/>
            <person name="Podio M."/>
            <person name="Orjuela J."/>
            <person name="Siena L.A."/>
            <person name="Pessino S.C."/>
            <person name="Combes M.C."/>
            <person name="Mariac C."/>
            <person name="Albertini E."/>
            <person name="Pupilli F."/>
            <person name="Ortiz J.P.A."/>
            <person name="Leblanc O."/>
        </authorList>
    </citation>
    <scope>NUCLEOTIDE SEQUENCE [LARGE SCALE GENOMIC DNA]</scope>
    <source>
        <strain evidence="7">R1</strain>
        <tissue evidence="7">Leaf</tissue>
    </source>
</reference>
<dbReference type="FunFam" id="3.40.50.720:FF:000428">
    <property type="entry name" value="Leucoanthocyanidin reductase"/>
    <property type="match status" value="1"/>
</dbReference>
<dbReference type="AlphaFoldDB" id="A0AAQ3U8D7"/>
<gene>
    <name evidence="7" type="ORF">U9M48_033935</name>
</gene>
<dbReference type="SUPFAM" id="SSF51735">
    <property type="entry name" value="NAD(P)-binding Rossmann-fold domains"/>
    <property type="match status" value="1"/>
</dbReference>
<evidence type="ECO:0000313" key="8">
    <source>
        <dbReference type="Proteomes" id="UP001341281"/>
    </source>
</evidence>
<evidence type="ECO:0000256" key="3">
    <source>
        <dbReference type="ARBA" id="ARBA00023002"/>
    </source>
</evidence>